<dbReference type="GO" id="GO:0015631">
    <property type="term" value="F:tubulin binding"/>
    <property type="evidence" value="ECO:0007669"/>
    <property type="project" value="TreeGrafter"/>
</dbReference>
<sequence length="310" mass="35241">SKDIMVGSGLEGELSTSSSVSSVSAPLKNGNESPPRLVPRFKGPRVPTRGRGARSPPKSLHRKHGSSDYTFNILKTPKHSKPNDETVDKELTEQEEEEDDDSESDADNMEDDIKGLKGDEALEDDASTSTDITLPNIVRKIVPPIRPSYFPFVPPYINFCLHDEKSETLPMEIRKHLKWRMSTITPVVIRKTVSNSGFRLLKKTVEWGGQWGKHMKGTMFRSALKDYQKLNHLPATFQLGRKDRLWRNIYRFILKYGKTQYGFLPRTYILPHDMKQLKHAWDAGESKGSMWIVKPPAGARGTGIRVINRW</sequence>
<keyword evidence="1" id="KW-0436">Ligase</keyword>
<dbReference type="GO" id="GO:0000226">
    <property type="term" value="P:microtubule cytoskeleton organization"/>
    <property type="evidence" value="ECO:0007669"/>
    <property type="project" value="TreeGrafter"/>
</dbReference>
<evidence type="ECO:0000256" key="4">
    <source>
        <dbReference type="SAM" id="MobiDB-lite"/>
    </source>
</evidence>
<feature type="region of interest" description="Disordered" evidence="4">
    <location>
        <begin position="1"/>
        <end position="112"/>
    </location>
</feature>
<keyword evidence="6" id="KW-1185">Reference proteome</keyword>
<proteinExistence type="predicted"/>
<reference evidence="5" key="1">
    <citation type="submission" date="2021-06" db="EMBL/GenBank/DDBJ databases">
        <authorList>
            <person name="Hodson N. C."/>
            <person name="Mongue J. A."/>
            <person name="Jaron S. K."/>
        </authorList>
    </citation>
    <scope>NUCLEOTIDE SEQUENCE</scope>
</reference>
<dbReference type="PROSITE" id="PS51221">
    <property type="entry name" value="TTL"/>
    <property type="match status" value="1"/>
</dbReference>
<keyword evidence="2" id="KW-0547">Nucleotide-binding</keyword>
<evidence type="ECO:0000313" key="6">
    <source>
        <dbReference type="Proteomes" id="UP000708208"/>
    </source>
</evidence>
<feature type="non-terminal residue" evidence="5">
    <location>
        <position position="310"/>
    </location>
</feature>
<evidence type="ECO:0000256" key="1">
    <source>
        <dbReference type="ARBA" id="ARBA00022598"/>
    </source>
</evidence>
<feature type="compositionally biased region" description="Acidic residues" evidence="4">
    <location>
        <begin position="93"/>
        <end position="110"/>
    </location>
</feature>
<dbReference type="Proteomes" id="UP000708208">
    <property type="component" value="Unassembled WGS sequence"/>
</dbReference>
<feature type="non-terminal residue" evidence="5">
    <location>
        <position position="1"/>
    </location>
</feature>
<evidence type="ECO:0000256" key="2">
    <source>
        <dbReference type="ARBA" id="ARBA00022741"/>
    </source>
</evidence>
<dbReference type="EMBL" id="CAJVCH010313638">
    <property type="protein sequence ID" value="CAG7786254.1"/>
    <property type="molecule type" value="Genomic_DNA"/>
</dbReference>
<gene>
    <name evidence="5" type="ORF">AFUS01_LOCUS24829</name>
</gene>
<feature type="compositionally biased region" description="Basic and acidic residues" evidence="4">
    <location>
        <begin position="81"/>
        <end position="92"/>
    </location>
</feature>
<dbReference type="PANTHER" id="PTHR12241">
    <property type="entry name" value="TUBULIN POLYGLUTAMYLASE"/>
    <property type="match status" value="1"/>
</dbReference>
<name>A0A8J2PHP9_9HEXA</name>
<comment type="caution">
    <text evidence="5">The sequence shown here is derived from an EMBL/GenBank/DDBJ whole genome shotgun (WGS) entry which is preliminary data.</text>
</comment>
<dbReference type="Pfam" id="PF03133">
    <property type="entry name" value="TTL"/>
    <property type="match status" value="1"/>
</dbReference>
<feature type="compositionally biased region" description="Low complexity" evidence="4">
    <location>
        <begin position="1"/>
        <end position="24"/>
    </location>
</feature>
<evidence type="ECO:0000256" key="3">
    <source>
        <dbReference type="ARBA" id="ARBA00022840"/>
    </source>
</evidence>
<dbReference type="AlphaFoldDB" id="A0A8J2PHP9"/>
<dbReference type="OrthoDB" id="202825at2759"/>
<dbReference type="PANTHER" id="PTHR12241:SF162">
    <property type="entry name" value="TUBULIN MONOGLUTAMYLASE TTLL4"/>
    <property type="match status" value="1"/>
</dbReference>
<accession>A0A8J2PHP9</accession>
<dbReference type="GO" id="GO:0005524">
    <property type="term" value="F:ATP binding"/>
    <property type="evidence" value="ECO:0007669"/>
    <property type="project" value="UniProtKB-KW"/>
</dbReference>
<dbReference type="InterPro" id="IPR004344">
    <property type="entry name" value="TTL/TTLL_fam"/>
</dbReference>
<evidence type="ECO:0000313" key="5">
    <source>
        <dbReference type="EMBL" id="CAG7786254.1"/>
    </source>
</evidence>
<keyword evidence="3" id="KW-0067">ATP-binding</keyword>
<organism evidence="5 6">
    <name type="scientific">Allacma fusca</name>
    <dbReference type="NCBI Taxonomy" id="39272"/>
    <lineage>
        <taxon>Eukaryota</taxon>
        <taxon>Metazoa</taxon>
        <taxon>Ecdysozoa</taxon>
        <taxon>Arthropoda</taxon>
        <taxon>Hexapoda</taxon>
        <taxon>Collembola</taxon>
        <taxon>Symphypleona</taxon>
        <taxon>Sminthuridae</taxon>
        <taxon>Allacma</taxon>
    </lineage>
</organism>
<protein>
    <submittedName>
        <fullName evidence="5">Uncharacterized protein</fullName>
    </submittedName>
</protein>
<dbReference type="GO" id="GO:0070740">
    <property type="term" value="F:tubulin-glutamic acid ligase activity"/>
    <property type="evidence" value="ECO:0007669"/>
    <property type="project" value="TreeGrafter"/>
</dbReference>
<dbReference type="GO" id="GO:0036064">
    <property type="term" value="C:ciliary basal body"/>
    <property type="evidence" value="ECO:0007669"/>
    <property type="project" value="TreeGrafter"/>
</dbReference>